<evidence type="ECO:0000313" key="2">
    <source>
        <dbReference type="Ensembl" id="ENSCSAVP00000007302.1"/>
    </source>
</evidence>
<evidence type="ECO:0000256" key="1">
    <source>
        <dbReference type="SAM" id="MobiDB-lite"/>
    </source>
</evidence>
<organism evidence="2 3">
    <name type="scientific">Ciona savignyi</name>
    <name type="common">Pacific transparent sea squirt</name>
    <dbReference type="NCBI Taxonomy" id="51511"/>
    <lineage>
        <taxon>Eukaryota</taxon>
        <taxon>Metazoa</taxon>
        <taxon>Chordata</taxon>
        <taxon>Tunicata</taxon>
        <taxon>Ascidiacea</taxon>
        <taxon>Phlebobranchia</taxon>
        <taxon>Cionidae</taxon>
        <taxon>Ciona</taxon>
    </lineage>
</organism>
<evidence type="ECO:0000313" key="3">
    <source>
        <dbReference type="Proteomes" id="UP000007875"/>
    </source>
</evidence>
<feature type="region of interest" description="Disordered" evidence="1">
    <location>
        <begin position="41"/>
        <end position="60"/>
    </location>
</feature>
<dbReference type="Proteomes" id="UP000007875">
    <property type="component" value="Unassembled WGS sequence"/>
</dbReference>
<dbReference type="Ensembl" id="ENSCSAVT00000007397.1">
    <property type="protein sequence ID" value="ENSCSAVP00000007302.1"/>
    <property type="gene ID" value="ENSCSAVG00000004356.1"/>
</dbReference>
<dbReference type="AlphaFoldDB" id="H2YPP4"/>
<sequence length="60" mass="6340">MPMTVTYPAPGVVPYQTYQTPIYAGQPTNMQVGQPFVGSVMPQTSMTSSGMMSPPSVTSP</sequence>
<keyword evidence="3" id="KW-1185">Reference proteome</keyword>
<reference evidence="2" key="3">
    <citation type="submission" date="2025-09" db="UniProtKB">
        <authorList>
            <consortium name="Ensembl"/>
        </authorList>
    </citation>
    <scope>IDENTIFICATION</scope>
</reference>
<reference evidence="3" key="1">
    <citation type="submission" date="2003-08" db="EMBL/GenBank/DDBJ databases">
        <authorList>
            <person name="Birren B."/>
            <person name="Nusbaum C."/>
            <person name="Abebe A."/>
            <person name="Abouelleil A."/>
            <person name="Adekoya E."/>
            <person name="Ait-zahra M."/>
            <person name="Allen N."/>
            <person name="Allen T."/>
            <person name="An P."/>
            <person name="Anderson M."/>
            <person name="Anderson S."/>
            <person name="Arachchi H."/>
            <person name="Armbruster J."/>
            <person name="Bachantsang P."/>
            <person name="Baldwin J."/>
            <person name="Barry A."/>
            <person name="Bayul T."/>
            <person name="Blitshsteyn B."/>
            <person name="Bloom T."/>
            <person name="Blye J."/>
            <person name="Boguslavskiy L."/>
            <person name="Borowsky M."/>
            <person name="Boukhgalter B."/>
            <person name="Brunache A."/>
            <person name="Butler J."/>
            <person name="Calixte N."/>
            <person name="Calvo S."/>
            <person name="Camarata J."/>
            <person name="Campo K."/>
            <person name="Chang J."/>
            <person name="Cheshatsang Y."/>
            <person name="Citroen M."/>
            <person name="Collymore A."/>
            <person name="Considine T."/>
            <person name="Cook A."/>
            <person name="Cooke P."/>
            <person name="Corum B."/>
            <person name="Cuomo C."/>
            <person name="David R."/>
            <person name="Dawoe T."/>
            <person name="Degray S."/>
            <person name="Dodge S."/>
            <person name="Dooley K."/>
            <person name="Dorje P."/>
            <person name="Dorjee K."/>
            <person name="Dorris L."/>
            <person name="Duffey N."/>
            <person name="Dupes A."/>
            <person name="Elkins T."/>
            <person name="Engels R."/>
            <person name="Erickson J."/>
            <person name="Farina A."/>
            <person name="Faro S."/>
            <person name="Ferreira P."/>
            <person name="Fischer H."/>
            <person name="Fitzgerald M."/>
            <person name="Foley K."/>
            <person name="Gage D."/>
            <person name="Galagan J."/>
            <person name="Gearin G."/>
            <person name="Gnerre S."/>
            <person name="Gnirke A."/>
            <person name="Goyette A."/>
            <person name="Graham J."/>
            <person name="Grandbois E."/>
            <person name="Gyaltsen K."/>
            <person name="Hafez N."/>
            <person name="Hagopian D."/>
            <person name="Hagos B."/>
            <person name="Hall J."/>
            <person name="Hatcher B."/>
            <person name="Heller A."/>
            <person name="Higgins H."/>
            <person name="Honan T."/>
            <person name="Horn A."/>
            <person name="Houde N."/>
            <person name="Hughes L."/>
            <person name="Hulme W."/>
            <person name="Husby E."/>
            <person name="Iliev I."/>
            <person name="Jaffe D."/>
            <person name="Jones C."/>
            <person name="Kamal M."/>
            <person name="Kamat A."/>
            <person name="Kamvysselis M."/>
            <person name="Karlsson E."/>
            <person name="Kells C."/>
            <person name="Kieu A."/>
            <person name="Kisner P."/>
            <person name="Kodira C."/>
            <person name="Kulbokas E."/>
            <person name="Labutti K."/>
            <person name="Lama D."/>
            <person name="Landers T."/>
            <person name="Leger J."/>
            <person name="Levine S."/>
            <person name="Lewis D."/>
            <person name="Lewis T."/>
            <person name="Lindblad-toh K."/>
            <person name="Liu X."/>
            <person name="Lokyitsang T."/>
            <person name="Lokyitsang Y."/>
            <person name="Lucien O."/>
            <person name="Lui A."/>
            <person name="Ma L.J."/>
            <person name="Mabbitt R."/>
            <person name="Macdonald J."/>
            <person name="Maclean C."/>
            <person name="Major J."/>
            <person name="Manning J."/>
            <person name="Marabella R."/>
            <person name="Maru K."/>
            <person name="Matthews C."/>
            <person name="Mauceli E."/>
            <person name="Mccarthy M."/>
            <person name="Mcdonough S."/>
            <person name="Mcghee T."/>
            <person name="Meldrim J."/>
            <person name="Meneus L."/>
            <person name="Mesirov J."/>
            <person name="Mihalev A."/>
            <person name="Mihova T."/>
            <person name="Mikkelsen T."/>
            <person name="Mlenga V."/>
            <person name="Moru K."/>
            <person name="Mozes J."/>
            <person name="Mulrain L."/>
            <person name="Munson G."/>
            <person name="Naylor J."/>
            <person name="Newes C."/>
            <person name="Nguyen C."/>
            <person name="Nguyen N."/>
            <person name="Nguyen T."/>
            <person name="Nicol R."/>
            <person name="Nielsen C."/>
            <person name="Nizzari M."/>
            <person name="Norbu C."/>
            <person name="Norbu N."/>
            <person name="O'donnell P."/>
            <person name="Okoawo O."/>
            <person name="O'leary S."/>
            <person name="Omotosho B."/>
            <person name="O'neill K."/>
            <person name="Osman S."/>
            <person name="Parker S."/>
            <person name="Perrin D."/>
            <person name="Phunkhang P."/>
            <person name="Piqani B."/>
            <person name="Purcell S."/>
            <person name="Rachupka T."/>
            <person name="Ramasamy U."/>
            <person name="Rameau R."/>
            <person name="Ray V."/>
            <person name="Raymond C."/>
            <person name="Retta R."/>
            <person name="Richardson S."/>
            <person name="Rise C."/>
            <person name="Rodriguez J."/>
            <person name="Rogers J."/>
            <person name="Rogov P."/>
            <person name="Rutman M."/>
            <person name="Schupbach R."/>
            <person name="Seaman C."/>
            <person name="Settipalli S."/>
            <person name="Sharpe T."/>
            <person name="Sheridan J."/>
            <person name="Sherpa N."/>
            <person name="Shi J."/>
            <person name="Smirnov S."/>
            <person name="Smith C."/>
            <person name="Sougnez C."/>
            <person name="Spencer B."/>
            <person name="Stalker J."/>
            <person name="Stange-thomann N."/>
            <person name="Stavropoulos S."/>
            <person name="Stetson K."/>
            <person name="Stone C."/>
            <person name="Stone S."/>
            <person name="Stubbs M."/>
            <person name="Talamas J."/>
            <person name="Tchuinga P."/>
            <person name="Tenzing P."/>
            <person name="Tesfaye S."/>
            <person name="Theodore J."/>
            <person name="Thoulutsang Y."/>
            <person name="Topham K."/>
            <person name="Towey S."/>
            <person name="Tsamla T."/>
            <person name="Tsomo N."/>
            <person name="Vallee D."/>
            <person name="Vassiliev H."/>
            <person name="Venkataraman V."/>
            <person name="Vinson J."/>
            <person name="Vo A."/>
            <person name="Wade C."/>
            <person name="Wang S."/>
            <person name="Wangchuk T."/>
            <person name="Wangdi T."/>
            <person name="Whittaker C."/>
            <person name="Wilkinson J."/>
            <person name="Wu Y."/>
            <person name="Wyman D."/>
            <person name="Yadav S."/>
            <person name="Yang S."/>
            <person name="Yang X."/>
            <person name="Yeager S."/>
            <person name="Yee E."/>
            <person name="Young G."/>
            <person name="Zainoun J."/>
            <person name="Zembeck L."/>
            <person name="Zimmer A."/>
            <person name="Zody M."/>
            <person name="Lander E."/>
        </authorList>
    </citation>
    <scope>NUCLEOTIDE SEQUENCE [LARGE SCALE GENOMIC DNA]</scope>
</reference>
<proteinExistence type="predicted"/>
<protein>
    <submittedName>
        <fullName evidence="2">Uncharacterized protein</fullName>
    </submittedName>
</protein>
<dbReference type="HOGENOM" id="CLU_2947687_0_0_1"/>
<reference evidence="2" key="2">
    <citation type="submission" date="2025-08" db="UniProtKB">
        <authorList>
            <consortium name="Ensembl"/>
        </authorList>
    </citation>
    <scope>IDENTIFICATION</scope>
</reference>
<accession>H2YPP4</accession>
<dbReference type="InParanoid" id="H2YPP4"/>
<name>H2YPP4_CIOSA</name>